<dbReference type="Proteomes" id="UP000003741">
    <property type="component" value="Unassembled WGS sequence"/>
</dbReference>
<comment type="similarity">
    <text evidence="1 4">Belongs to the glycosyl hydrolase 43 family.</text>
</comment>
<dbReference type="InterPro" id="IPR006710">
    <property type="entry name" value="Glyco_hydro_43"/>
</dbReference>
<keyword evidence="2 4" id="KW-0378">Hydrolase</keyword>
<evidence type="ECO:0000256" key="1">
    <source>
        <dbReference type="ARBA" id="ARBA00009865"/>
    </source>
</evidence>
<dbReference type="PANTHER" id="PTHR22925:SF3">
    <property type="entry name" value="GLYCOSYL HYDROLASE FAMILY PROTEIN 43"/>
    <property type="match status" value="1"/>
</dbReference>
<feature type="signal peptide" evidence="5">
    <location>
        <begin position="1"/>
        <end position="28"/>
    </location>
</feature>
<dbReference type="GO" id="GO:0005975">
    <property type="term" value="P:carbohydrate metabolic process"/>
    <property type="evidence" value="ECO:0007669"/>
    <property type="project" value="InterPro"/>
</dbReference>
<dbReference type="PATRIC" id="fig|997874.3.peg.1364"/>
<reference evidence="6 7" key="1">
    <citation type="submission" date="2012-02" db="EMBL/GenBank/DDBJ databases">
        <title>The Genome Sequence of Bacteroides cellulosilyticus CL02T12C19.</title>
        <authorList>
            <consortium name="The Broad Institute Genome Sequencing Platform"/>
            <person name="Earl A."/>
            <person name="Ward D."/>
            <person name="Feldgarden M."/>
            <person name="Gevers D."/>
            <person name="Zitomersky N.L."/>
            <person name="Coyne M.J."/>
            <person name="Comstock L.E."/>
            <person name="Young S.K."/>
            <person name="Zeng Q."/>
            <person name="Gargeya S."/>
            <person name="Fitzgerald M."/>
            <person name="Haas B."/>
            <person name="Abouelleil A."/>
            <person name="Alvarado L."/>
            <person name="Arachchi H.M."/>
            <person name="Berlin A."/>
            <person name="Chapman S.B."/>
            <person name="Gearin G."/>
            <person name="Goldberg J."/>
            <person name="Griggs A."/>
            <person name="Gujja S."/>
            <person name="Hansen M."/>
            <person name="Heiman D."/>
            <person name="Howarth C."/>
            <person name="Larimer J."/>
            <person name="Lui A."/>
            <person name="MacDonald P.J.P."/>
            <person name="McCowen C."/>
            <person name="Montmayeur A."/>
            <person name="Murphy C."/>
            <person name="Neiman D."/>
            <person name="Pearson M."/>
            <person name="Priest M."/>
            <person name="Roberts A."/>
            <person name="Saif S."/>
            <person name="Shea T."/>
            <person name="Sisk P."/>
            <person name="Stolte C."/>
            <person name="Sykes S."/>
            <person name="Wortman J."/>
            <person name="Nusbaum C."/>
            <person name="Birren B."/>
        </authorList>
    </citation>
    <scope>NUCLEOTIDE SEQUENCE [LARGE SCALE GENOMIC DNA]</scope>
    <source>
        <strain evidence="6 7">CL02T12C19</strain>
    </source>
</reference>
<dbReference type="EMBL" id="AGXG01000025">
    <property type="protein sequence ID" value="EIY35429.1"/>
    <property type="molecule type" value="Genomic_DNA"/>
</dbReference>
<dbReference type="Pfam" id="PF04616">
    <property type="entry name" value="Glyco_hydro_43"/>
    <property type="match status" value="1"/>
</dbReference>
<dbReference type="AlphaFoldDB" id="I9FP80"/>
<sequence length="389" mass="44221">MKNYSYGYPKKISLILVITMTITAIASAQQSYNNFRPGELWLDNNGVHINAHGGGILYHNDTYYWFGEHKTEGKTGNVALVGVGCYSSKDLYNWINEGIVLSVATEGSDSDIESGCILERPKVIYNEKTGKFVMYFHLELKGKGYSAARTGIAVSDKIIGPYKFIKSFRPNAGIFPVNMTETQRNFTVTSEDIKGLSSSEKDSIIAEGLYVCRDFKTGQMSRDMALYVDDNQKAYHIYSSEENKTLHIAELTDDYLDYTGKYYRIDPAGWNEAPALFKKDGRYYMITSGCTGWRPNPARLLTADNIWGPWTRHPDNPAIGDDSETTFHSQSTYILPVQGRENTFIFMADRWKPQNAIDGRYVWLPIEFENGLPVLKWVDEWDLSVYDQE</sequence>
<dbReference type="SUPFAM" id="SSF75005">
    <property type="entry name" value="Arabinanase/levansucrase/invertase"/>
    <property type="match status" value="1"/>
</dbReference>
<evidence type="ECO:0000313" key="6">
    <source>
        <dbReference type="EMBL" id="EIY35429.1"/>
    </source>
</evidence>
<evidence type="ECO:0008006" key="8">
    <source>
        <dbReference type="Google" id="ProtNLM"/>
    </source>
</evidence>
<evidence type="ECO:0000256" key="3">
    <source>
        <dbReference type="ARBA" id="ARBA00023295"/>
    </source>
</evidence>
<name>I9FP80_9BACE</name>
<comment type="caution">
    <text evidence="6">The sequence shown here is derived from an EMBL/GenBank/DDBJ whole genome shotgun (WGS) entry which is preliminary data.</text>
</comment>
<gene>
    <name evidence="6" type="ORF">HMPREF1062_01331</name>
</gene>
<dbReference type="CDD" id="cd18825">
    <property type="entry name" value="GH43_CtGH43-like"/>
    <property type="match status" value="1"/>
</dbReference>
<accession>I9FP80</accession>
<organism evidence="6 7">
    <name type="scientific">Bacteroides cellulosilyticus CL02T12C19</name>
    <dbReference type="NCBI Taxonomy" id="997874"/>
    <lineage>
        <taxon>Bacteria</taxon>
        <taxon>Pseudomonadati</taxon>
        <taxon>Bacteroidota</taxon>
        <taxon>Bacteroidia</taxon>
        <taxon>Bacteroidales</taxon>
        <taxon>Bacteroidaceae</taxon>
        <taxon>Bacteroides</taxon>
    </lineage>
</organism>
<evidence type="ECO:0000256" key="2">
    <source>
        <dbReference type="ARBA" id="ARBA00022801"/>
    </source>
</evidence>
<keyword evidence="5" id="KW-0732">Signal</keyword>
<dbReference type="GO" id="GO:0004553">
    <property type="term" value="F:hydrolase activity, hydrolyzing O-glycosyl compounds"/>
    <property type="evidence" value="ECO:0007669"/>
    <property type="project" value="InterPro"/>
</dbReference>
<dbReference type="RefSeq" id="WP_007216183.1">
    <property type="nucleotide sequence ID" value="NZ_JH724085.1"/>
</dbReference>
<evidence type="ECO:0000256" key="5">
    <source>
        <dbReference type="SAM" id="SignalP"/>
    </source>
</evidence>
<proteinExistence type="inferred from homology"/>
<dbReference type="HOGENOM" id="CLU_016116_0_1_10"/>
<feature type="chain" id="PRO_5003720304" description="Beta-glucanase" evidence="5">
    <location>
        <begin position="29"/>
        <end position="389"/>
    </location>
</feature>
<dbReference type="PANTHER" id="PTHR22925">
    <property type="entry name" value="GLYCOSYL HYDROLASE 43 FAMILY MEMBER"/>
    <property type="match status" value="1"/>
</dbReference>
<keyword evidence="7" id="KW-1185">Reference proteome</keyword>
<protein>
    <recommendedName>
        <fullName evidence="8">Beta-glucanase</fullName>
    </recommendedName>
</protein>
<dbReference type="Gene3D" id="2.115.10.20">
    <property type="entry name" value="Glycosyl hydrolase domain, family 43"/>
    <property type="match status" value="1"/>
</dbReference>
<evidence type="ECO:0000256" key="4">
    <source>
        <dbReference type="RuleBase" id="RU361187"/>
    </source>
</evidence>
<keyword evidence="3 4" id="KW-0326">Glycosidase</keyword>
<evidence type="ECO:0000313" key="7">
    <source>
        <dbReference type="Proteomes" id="UP000003741"/>
    </source>
</evidence>
<dbReference type="InterPro" id="IPR023296">
    <property type="entry name" value="Glyco_hydro_beta-prop_sf"/>
</dbReference>